<evidence type="ECO:0000256" key="10">
    <source>
        <dbReference type="ARBA" id="ARBA00022676"/>
    </source>
</evidence>
<dbReference type="AlphaFoldDB" id="A0A4R7K165"/>
<dbReference type="InterPro" id="IPR036950">
    <property type="entry name" value="PBP_transglycosylase"/>
</dbReference>
<evidence type="ECO:0000259" key="28">
    <source>
        <dbReference type="Pfam" id="PF00912"/>
    </source>
</evidence>
<dbReference type="InterPro" id="IPR050396">
    <property type="entry name" value="Glycosyltr_51/Transpeptidase"/>
</dbReference>
<evidence type="ECO:0000256" key="7">
    <source>
        <dbReference type="ARBA" id="ARBA00022475"/>
    </source>
</evidence>
<evidence type="ECO:0000256" key="6">
    <source>
        <dbReference type="ARBA" id="ARBA00018637"/>
    </source>
</evidence>
<keyword evidence="31" id="KW-1185">Reference proteome</keyword>
<dbReference type="InterPro" id="IPR001460">
    <property type="entry name" value="PCN-bd_Tpept"/>
</dbReference>
<dbReference type="SUPFAM" id="SSF56601">
    <property type="entry name" value="beta-lactamase/transpeptidase-like"/>
    <property type="match status" value="1"/>
</dbReference>
<feature type="region of interest" description="Disordered" evidence="25">
    <location>
        <begin position="1"/>
        <end position="22"/>
    </location>
</feature>
<keyword evidence="13 23" id="KW-0133">Cell shape</keyword>
<dbReference type="Pfam" id="PF00912">
    <property type="entry name" value="Transgly"/>
    <property type="match status" value="1"/>
</dbReference>
<evidence type="ECO:0000256" key="14">
    <source>
        <dbReference type="ARBA" id="ARBA00022984"/>
    </source>
</evidence>
<protein>
    <recommendedName>
        <fullName evidence="6 22">Penicillin-binding protein 1B</fullName>
        <shortName evidence="23">PBP-1b</shortName>
        <shortName evidence="23">PBP1b</shortName>
    </recommendedName>
    <alternativeName>
        <fullName evidence="19 23">Murein polymerase</fullName>
    </alternativeName>
</protein>
<dbReference type="InterPro" id="IPR023346">
    <property type="entry name" value="Lysozyme-like_dom_sf"/>
</dbReference>
<evidence type="ECO:0000256" key="1">
    <source>
        <dbReference type="ARBA" id="ARBA00002624"/>
    </source>
</evidence>
<keyword evidence="14 23" id="KW-0573">Peptidoglycan synthesis</keyword>
<evidence type="ECO:0000256" key="9">
    <source>
        <dbReference type="ARBA" id="ARBA00022670"/>
    </source>
</evidence>
<keyword evidence="26" id="KW-0812">Transmembrane</keyword>
<dbReference type="RefSeq" id="WP_133734969.1">
    <property type="nucleotide sequence ID" value="NZ_SOAX01000001.1"/>
</dbReference>
<feature type="active site" description="Acyl-ester intermediate; for transpeptidase activity" evidence="24">
    <location>
        <position position="474"/>
    </location>
</feature>
<dbReference type="Pfam" id="PF14814">
    <property type="entry name" value="UB2H"/>
    <property type="match status" value="1"/>
</dbReference>
<evidence type="ECO:0000256" key="20">
    <source>
        <dbReference type="ARBA" id="ARBA00034000"/>
    </source>
</evidence>
<evidence type="ECO:0000256" key="23">
    <source>
        <dbReference type="PIRNR" id="PIRNR002799"/>
    </source>
</evidence>
<dbReference type="EMBL" id="SOAX01000001">
    <property type="protein sequence ID" value="TDT44600.1"/>
    <property type="molecule type" value="Genomic_DNA"/>
</dbReference>
<evidence type="ECO:0000256" key="16">
    <source>
        <dbReference type="ARBA" id="ARBA00023251"/>
    </source>
</evidence>
<evidence type="ECO:0000256" key="15">
    <source>
        <dbReference type="ARBA" id="ARBA00023136"/>
    </source>
</evidence>
<keyword evidence="26" id="KW-1133">Transmembrane helix</keyword>
<evidence type="ECO:0000313" key="30">
    <source>
        <dbReference type="EMBL" id="TDT44600.1"/>
    </source>
</evidence>
<dbReference type="PANTHER" id="PTHR32282">
    <property type="entry name" value="BINDING PROTEIN TRANSPEPTIDASE, PUTATIVE-RELATED"/>
    <property type="match status" value="1"/>
</dbReference>
<keyword evidence="17" id="KW-0511">Multifunctional enzyme</keyword>
<feature type="domain" description="Glycosyl transferase family 51" evidence="28">
    <location>
        <begin position="172"/>
        <end position="342"/>
    </location>
</feature>
<comment type="subcellular location">
    <subcellularLocation>
        <location evidence="2">Cell membrane</location>
    </subcellularLocation>
</comment>
<dbReference type="PANTHER" id="PTHR32282:SF11">
    <property type="entry name" value="PENICILLIN-BINDING PROTEIN 1B"/>
    <property type="match status" value="1"/>
</dbReference>
<comment type="similarity">
    <text evidence="4 23">In the C-terminal section; belongs to the transpeptidase family.</text>
</comment>
<dbReference type="InterPro" id="IPR011813">
    <property type="entry name" value="PBP_1b"/>
</dbReference>
<dbReference type="InterPro" id="IPR001264">
    <property type="entry name" value="Glyco_trans_51"/>
</dbReference>
<keyword evidence="10 23" id="KW-0328">Glycosyltransferase</keyword>
<evidence type="ECO:0000256" key="4">
    <source>
        <dbReference type="ARBA" id="ARBA00007090"/>
    </source>
</evidence>
<keyword evidence="7" id="KW-1003">Cell membrane</keyword>
<evidence type="ECO:0000256" key="22">
    <source>
        <dbReference type="NCBIfam" id="TIGR02071"/>
    </source>
</evidence>
<evidence type="ECO:0000313" key="31">
    <source>
        <dbReference type="Proteomes" id="UP000295830"/>
    </source>
</evidence>
<keyword evidence="9" id="KW-0645">Protease</keyword>
<dbReference type="PIRSF" id="PIRSF002799">
    <property type="entry name" value="PBP_1b"/>
    <property type="match status" value="1"/>
</dbReference>
<comment type="similarity">
    <text evidence="5 23">In the N-terminal section; belongs to the glycosyltransferase 51 family.</text>
</comment>
<feature type="active site" description="Proton donor; for transglycosylase activity" evidence="24">
    <location>
        <position position="196"/>
    </location>
</feature>
<evidence type="ECO:0000256" key="8">
    <source>
        <dbReference type="ARBA" id="ARBA00022645"/>
    </source>
</evidence>
<dbReference type="UniPathway" id="UPA00219"/>
<reference evidence="30 31" key="1">
    <citation type="submission" date="2019-03" db="EMBL/GenBank/DDBJ databases">
        <title>Genomic Encyclopedia of Type Strains, Phase IV (KMG-IV): sequencing the most valuable type-strain genomes for metagenomic binning, comparative biology and taxonomic classification.</title>
        <authorList>
            <person name="Goeker M."/>
        </authorList>
    </citation>
    <scope>NUCLEOTIDE SEQUENCE [LARGE SCALE GENOMIC DNA]</scope>
    <source>
        <strain evidence="30 31">DSM 15505</strain>
    </source>
</reference>
<dbReference type="NCBIfam" id="TIGR02071">
    <property type="entry name" value="PBP_1b"/>
    <property type="match status" value="1"/>
</dbReference>
<comment type="caution">
    <text evidence="30">The sequence shown here is derived from an EMBL/GenBank/DDBJ whole genome shotgun (WGS) entry which is preliminary data.</text>
</comment>
<dbReference type="Gene3D" id="3.30.2060.10">
    <property type="entry name" value="Penicillin-binding protein 1b domain"/>
    <property type="match status" value="1"/>
</dbReference>
<dbReference type="OrthoDB" id="9766909at2"/>
<dbReference type="GO" id="GO:0008955">
    <property type="term" value="F:peptidoglycan glycosyltransferase activity"/>
    <property type="evidence" value="ECO:0007669"/>
    <property type="project" value="UniProtKB-UniRule"/>
</dbReference>
<dbReference type="GO" id="GO:0008360">
    <property type="term" value="P:regulation of cell shape"/>
    <property type="evidence" value="ECO:0007669"/>
    <property type="project" value="UniProtKB-UniRule"/>
</dbReference>
<comment type="function">
    <text evidence="1 23">Cell wall formation. Synthesis of cross-linked peptidoglycan from the lipid intermediates. The enzyme has a penicillin-insensitive transglycosylase N-terminal domain (formation of linear glycan strands) and a penicillin-sensitive transpeptidase C-terminal domain (cross-linking of the peptide subunits).</text>
</comment>
<feature type="domain" description="Penicillin-binding protein transpeptidase" evidence="27">
    <location>
        <begin position="436"/>
        <end position="676"/>
    </location>
</feature>
<evidence type="ECO:0000256" key="12">
    <source>
        <dbReference type="ARBA" id="ARBA00022801"/>
    </source>
</evidence>
<dbReference type="GO" id="GO:0008658">
    <property type="term" value="F:penicillin binding"/>
    <property type="evidence" value="ECO:0007669"/>
    <property type="project" value="UniProtKB-UniRule"/>
</dbReference>
<feature type="domain" description="Bifunctional transglycosylase second" evidence="29">
    <location>
        <begin position="77"/>
        <end position="160"/>
    </location>
</feature>
<comment type="catalytic activity">
    <reaction evidence="21">
        <text>[GlcNAc-(1-&gt;4)-Mur2Ac(oyl-L-Ala-gamma-D-Glu-L-Lys-D-Ala-D-Ala)](n)-di-trans,octa-cis-undecaprenyl diphosphate + beta-D-GlcNAc-(1-&gt;4)-Mur2Ac(oyl-L-Ala-gamma-D-Glu-L-Lys-D-Ala-D-Ala)-di-trans,octa-cis-undecaprenyl diphosphate = [GlcNAc-(1-&gt;4)-Mur2Ac(oyl-L-Ala-gamma-D-Glu-L-Lys-D-Ala-D-Ala)](n+1)-di-trans,octa-cis-undecaprenyl diphosphate + di-trans,octa-cis-undecaprenyl diphosphate + H(+)</text>
        <dbReference type="Rhea" id="RHEA:23708"/>
        <dbReference type="Rhea" id="RHEA-COMP:9602"/>
        <dbReference type="Rhea" id="RHEA-COMP:9603"/>
        <dbReference type="ChEBI" id="CHEBI:15378"/>
        <dbReference type="ChEBI" id="CHEBI:58405"/>
        <dbReference type="ChEBI" id="CHEBI:60033"/>
        <dbReference type="ChEBI" id="CHEBI:78435"/>
        <dbReference type="EC" id="2.4.99.28"/>
    </reaction>
</comment>
<name>A0A4R7K165_9GAMM</name>
<dbReference type="GO" id="GO:0030288">
    <property type="term" value="C:outer membrane-bounded periplasmic space"/>
    <property type="evidence" value="ECO:0007669"/>
    <property type="project" value="TreeGrafter"/>
</dbReference>
<evidence type="ECO:0000256" key="18">
    <source>
        <dbReference type="ARBA" id="ARBA00023316"/>
    </source>
</evidence>
<evidence type="ECO:0000259" key="29">
    <source>
        <dbReference type="Pfam" id="PF14814"/>
    </source>
</evidence>
<evidence type="ECO:0000256" key="13">
    <source>
        <dbReference type="ARBA" id="ARBA00022960"/>
    </source>
</evidence>
<evidence type="ECO:0000256" key="24">
    <source>
        <dbReference type="PIRSR" id="PIRSR002799-1"/>
    </source>
</evidence>
<sequence length="778" mass="87047">MTKRRSTGKRQTPSKNRKSGGKSVTSFSFFRLAWKLGLVLLLLLVGWTIYLDVQVTSRFEDHRWEVPSRVFARPLDLYSGAPVTLDAFRRELDSLGYERDPRATEPGTFTRNGREFVVHTRGFPFPDGKAPARRLELRFEDGVITRFRATGGDGVAVARLEPQQIAGIYPGHGEDRVLVQLEDAPPLFRETLLTVEDRNFESHHGVAPSSIARAFLANLRAGRVVQGGSTLTQQLVKNFWLSSEQTYWRKFNEAIMALLLEARYPKDDILEAYINEAYLGQSGSRAIHGFGLGSEFFFNKSFEDLELHETALLVAMVRGPGYYNPRRYPDRARERRNLVLRLLRERGIIGVDRVEKLQARPLDVVATPSNEMNRYPGFMDLVREHLGRDYRDEDLETSGLRIFTTMDPHVQAVAEQRMKEMLAALEQGEEPGALEGAMVITRREGGEVEALVPGRETRYAGFNRAMSADRPIGSLAKPAVYLSALETPEDYTLVTPIKDEPFRVEFDNGKEWSPSNYSGESHGTVPLHEAFSHSYNQATVRLGLELGLPRVVETMQRLGLQDEPELYPSLLLGSITMTPLDVTRMYQTIASGGFQVPLRSIRAVTTPEGEVLSRYDLDLQQTVDAGPMHLLHYGMQEVMREGTGRSVYNLIPDNLQVAGKTGTTNEGRDSWFAGFTGGHLGVVWVGGDDYSATELTGASGALQVWGRTMADLPQRSFSPVVPEGVRYEWVDDATGALTADNCEGARRIPFIQGSEPQEEVPCSDTMGGQIQRWFEGLF</sequence>
<keyword evidence="11 23" id="KW-0808">Transferase</keyword>
<feature type="transmembrane region" description="Helical" evidence="26">
    <location>
        <begin position="32"/>
        <end position="50"/>
    </location>
</feature>
<evidence type="ECO:0000256" key="2">
    <source>
        <dbReference type="ARBA" id="ARBA00004236"/>
    </source>
</evidence>
<comment type="catalytic activity">
    <reaction evidence="20">
        <text>Preferential cleavage: (Ac)2-L-Lys-D-Ala-|-D-Ala. Also transpeptidation of peptidyl-alanyl moieties that are N-acyl substituents of D-alanine.</text>
        <dbReference type="EC" id="3.4.16.4"/>
    </reaction>
</comment>
<dbReference type="Proteomes" id="UP000295830">
    <property type="component" value="Unassembled WGS sequence"/>
</dbReference>
<dbReference type="GO" id="GO:0046677">
    <property type="term" value="P:response to antibiotic"/>
    <property type="evidence" value="ECO:0007669"/>
    <property type="project" value="UniProtKB-UniRule"/>
</dbReference>
<comment type="pathway">
    <text evidence="3 23">Cell wall biogenesis; peptidoglycan biosynthesis.</text>
</comment>
<evidence type="ECO:0000256" key="11">
    <source>
        <dbReference type="ARBA" id="ARBA00022679"/>
    </source>
</evidence>
<dbReference type="Gene3D" id="3.40.710.10">
    <property type="entry name" value="DD-peptidase/beta-lactamase superfamily"/>
    <property type="match status" value="1"/>
</dbReference>
<evidence type="ECO:0000256" key="3">
    <source>
        <dbReference type="ARBA" id="ARBA00004752"/>
    </source>
</evidence>
<accession>A0A4R7K165</accession>
<evidence type="ECO:0000256" key="17">
    <source>
        <dbReference type="ARBA" id="ARBA00023268"/>
    </source>
</evidence>
<evidence type="ECO:0000256" key="25">
    <source>
        <dbReference type="SAM" id="MobiDB-lite"/>
    </source>
</evidence>
<keyword evidence="12" id="KW-0378">Hydrolase</keyword>
<evidence type="ECO:0000256" key="19">
    <source>
        <dbReference type="ARBA" id="ARBA00032454"/>
    </source>
</evidence>
<keyword evidence="18 23" id="KW-0961">Cell wall biogenesis/degradation</keyword>
<dbReference type="GO" id="GO:0006508">
    <property type="term" value="P:proteolysis"/>
    <property type="evidence" value="ECO:0007669"/>
    <property type="project" value="UniProtKB-KW"/>
</dbReference>
<dbReference type="InterPro" id="IPR028166">
    <property type="entry name" value="UB2H"/>
</dbReference>
<evidence type="ECO:0000259" key="27">
    <source>
        <dbReference type="Pfam" id="PF00905"/>
    </source>
</evidence>
<dbReference type="SUPFAM" id="SSF53955">
    <property type="entry name" value="Lysozyme-like"/>
    <property type="match status" value="1"/>
</dbReference>
<keyword evidence="8" id="KW-0121">Carboxypeptidase</keyword>
<dbReference type="GO" id="GO:0005886">
    <property type="term" value="C:plasma membrane"/>
    <property type="evidence" value="ECO:0007669"/>
    <property type="project" value="UniProtKB-SubCell"/>
</dbReference>
<gene>
    <name evidence="30" type="ORF">DES49_0713</name>
</gene>
<dbReference type="GO" id="GO:0009274">
    <property type="term" value="C:peptidoglycan-based cell wall"/>
    <property type="evidence" value="ECO:0007669"/>
    <property type="project" value="UniProtKB-UniRule"/>
</dbReference>
<dbReference type="GO" id="GO:0009002">
    <property type="term" value="F:serine-type D-Ala-D-Ala carboxypeptidase activity"/>
    <property type="evidence" value="ECO:0007669"/>
    <property type="project" value="UniProtKB-EC"/>
</dbReference>
<dbReference type="InterPro" id="IPR012338">
    <property type="entry name" value="Beta-lactam/transpept-like"/>
</dbReference>
<keyword evidence="16" id="KW-0046">Antibiotic resistance</keyword>
<keyword evidence="15 26" id="KW-0472">Membrane</keyword>
<proteinExistence type="inferred from homology"/>
<dbReference type="Pfam" id="PF00905">
    <property type="entry name" value="Transpeptidase"/>
    <property type="match status" value="1"/>
</dbReference>
<dbReference type="GO" id="GO:0009252">
    <property type="term" value="P:peptidoglycan biosynthetic process"/>
    <property type="evidence" value="ECO:0007669"/>
    <property type="project" value="UniProtKB-UniRule"/>
</dbReference>
<organism evidence="30 31">
    <name type="scientific">Halospina denitrificans</name>
    <dbReference type="NCBI Taxonomy" id="332522"/>
    <lineage>
        <taxon>Bacteria</taxon>
        <taxon>Pseudomonadati</taxon>
        <taxon>Pseudomonadota</taxon>
        <taxon>Gammaproteobacteria</taxon>
        <taxon>Halospina</taxon>
    </lineage>
</organism>
<evidence type="ECO:0000256" key="26">
    <source>
        <dbReference type="SAM" id="Phobius"/>
    </source>
</evidence>
<evidence type="ECO:0000256" key="5">
    <source>
        <dbReference type="ARBA" id="ARBA00007739"/>
    </source>
</evidence>
<dbReference type="Gene3D" id="1.10.3810.10">
    <property type="entry name" value="Biosynthetic peptidoglycan transglycosylase-like"/>
    <property type="match status" value="1"/>
</dbReference>
<dbReference type="GO" id="GO:0071555">
    <property type="term" value="P:cell wall organization"/>
    <property type="evidence" value="ECO:0007669"/>
    <property type="project" value="UniProtKB-UniRule"/>
</dbReference>
<evidence type="ECO:0000256" key="21">
    <source>
        <dbReference type="ARBA" id="ARBA00049902"/>
    </source>
</evidence>